<gene>
    <name evidence="8" type="ORF">D1164_02190</name>
</gene>
<dbReference type="GO" id="GO:0043171">
    <property type="term" value="P:peptide catabolic process"/>
    <property type="evidence" value="ECO:0007669"/>
    <property type="project" value="UniProtKB-UniRule"/>
</dbReference>
<evidence type="ECO:0000256" key="6">
    <source>
        <dbReference type="ARBA" id="ARBA00022825"/>
    </source>
</evidence>
<dbReference type="EC" id="3.4.14.-" evidence="7"/>
<evidence type="ECO:0000313" key="9">
    <source>
        <dbReference type="Proteomes" id="UP000266441"/>
    </source>
</evidence>
<comment type="function">
    <text evidence="7">Catalyzes the removal of dipeptides from the N-terminus of oligopeptides.</text>
</comment>
<dbReference type="InterPro" id="IPR009003">
    <property type="entry name" value="Peptidase_S1_PA"/>
</dbReference>
<evidence type="ECO:0000256" key="5">
    <source>
        <dbReference type="ARBA" id="ARBA00022801"/>
    </source>
</evidence>
<protein>
    <recommendedName>
        <fullName evidence="7">Dipeptidyl-peptidase</fullName>
        <ecNumber evidence="7">3.4.14.-</ecNumber>
    </recommendedName>
</protein>
<dbReference type="PANTHER" id="PTHR38469:SF1">
    <property type="entry name" value="PERIPLASMIC PEPTIDASE SUBFAMILY S1B"/>
    <property type="match status" value="1"/>
</dbReference>
<name>A0A399D5T7_9BACT</name>
<keyword evidence="9" id="KW-1185">Reference proteome</keyword>
<evidence type="ECO:0000256" key="3">
    <source>
        <dbReference type="ARBA" id="ARBA00022670"/>
    </source>
</evidence>
<dbReference type="AlphaFoldDB" id="A0A399D5T7"/>
<dbReference type="OrthoDB" id="9805367at2"/>
<dbReference type="Gene3D" id="2.40.10.10">
    <property type="entry name" value="Trypsin-like serine proteases"/>
    <property type="match status" value="1"/>
</dbReference>
<organism evidence="8 9">
    <name type="scientific">Mariniphaga sediminis</name>
    <dbReference type="NCBI Taxonomy" id="1628158"/>
    <lineage>
        <taxon>Bacteria</taxon>
        <taxon>Pseudomonadati</taxon>
        <taxon>Bacteroidota</taxon>
        <taxon>Bacteroidia</taxon>
        <taxon>Marinilabiliales</taxon>
        <taxon>Prolixibacteraceae</taxon>
        <taxon>Mariniphaga</taxon>
    </lineage>
</organism>
<comment type="caution">
    <text evidence="8">The sequence shown here is derived from an EMBL/GenBank/DDBJ whole genome shotgun (WGS) entry which is preliminary data.</text>
</comment>
<evidence type="ECO:0000256" key="1">
    <source>
        <dbReference type="ARBA" id="ARBA00010491"/>
    </source>
</evidence>
<evidence type="ECO:0000256" key="7">
    <source>
        <dbReference type="RuleBase" id="RU366067"/>
    </source>
</evidence>
<dbReference type="SUPFAM" id="SSF50494">
    <property type="entry name" value="Trypsin-like serine proteases"/>
    <property type="match status" value="1"/>
</dbReference>
<dbReference type="GO" id="GO:0008239">
    <property type="term" value="F:dipeptidyl-peptidase activity"/>
    <property type="evidence" value="ECO:0007669"/>
    <property type="project" value="UniProtKB-UniRule"/>
</dbReference>
<accession>A0A399D5T7</accession>
<keyword evidence="4" id="KW-0732">Signal</keyword>
<dbReference type="GO" id="GO:0070009">
    <property type="term" value="F:serine-type aminopeptidase activity"/>
    <property type="evidence" value="ECO:0007669"/>
    <property type="project" value="UniProtKB-UniRule"/>
</dbReference>
<keyword evidence="6 7" id="KW-0720">Serine protease</keyword>
<dbReference type="InterPro" id="IPR019500">
    <property type="entry name" value="Pep_S46"/>
</dbReference>
<evidence type="ECO:0000313" key="8">
    <source>
        <dbReference type="EMBL" id="RIH67254.1"/>
    </source>
</evidence>
<dbReference type="GO" id="GO:0006508">
    <property type="term" value="P:proteolysis"/>
    <property type="evidence" value="ECO:0007669"/>
    <property type="project" value="UniProtKB-KW"/>
</dbReference>
<reference evidence="8 9" key="1">
    <citation type="journal article" date="2015" name="Int. J. Syst. Evol. Microbiol.">
        <title>Mariniphaga sediminis sp. nov., isolated from coastal sediment.</title>
        <authorList>
            <person name="Wang F.Q."/>
            <person name="Shen Q.Y."/>
            <person name="Chen G.J."/>
            <person name="Du Z.J."/>
        </authorList>
    </citation>
    <scope>NUCLEOTIDE SEQUENCE [LARGE SCALE GENOMIC DNA]</scope>
    <source>
        <strain evidence="8 9">SY21</strain>
    </source>
</reference>
<proteinExistence type="inferred from homology"/>
<evidence type="ECO:0000256" key="2">
    <source>
        <dbReference type="ARBA" id="ARBA00022438"/>
    </source>
</evidence>
<dbReference type="Proteomes" id="UP000266441">
    <property type="component" value="Unassembled WGS sequence"/>
</dbReference>
<dbReference type="Pfam" id="PF10459">
    <property type="entry name" value="Peptidase_S46"/>
    <property type="match status" value="1"/>
</dbReference>
<keyword evidence="5 7" id="KW-0378">Hydrolase</keyword>
<keyword evidence="3 7" id="KW-0645">Protease</keyword>
<evidence type="ECO:0000256" key="4">
    <source>
        <dbReference type="ARBA" id="ARBA00022729"/>
    </source>
</evidence>
<sequence>MRKIKLFIFAFLLFIGSLSAKEGMWIPLLLEKYTLSEMQEMGFQLSAEDIYTTDGTASMKDAVVIFGGGCTGELISGEGLLITNHHCGYSEIQSHSTMENDYLTNGFWAGSREEELPNPGLSVRFLEYMEDVTSQVLEGTNNLSAEEKERKIQSNILCVAKEASDGEKYMVEVKPLFYGNQYYVYVYKVYRDVRLVGAPPSAIGKFGGDTDNWMWPRHTGDFSLFRIYADENNEPADYSPDNVPFKPKKFFSISLNGVQPEDFTMVLGNPGRTMEYIPSHEVDIILNQRDPDRIAIRDKKLEIISAAMESDPEIRIQYSAKHASISNAWKKWQGEILGLQRLDAVNKKLDFEKDFRNWAETEGVWESEYKKVFANFDTLYFIYQDFIKASDYYSEIVLRGIELFQVAASVDNMVRNLENNQDIKWESQLKSAEEYLSSFFKDYNRATDEKLFTELLPMLASDLKPEFLPVYLIELLSKHQGEDLVKKVYGKSVLHNWPEMKELLAEGNKQQLLKLRQDPIVELYNRLNFHFETTINPVVNVVSKRIDQNMESYMAGIMKMKAGEPLYPDANLTLRVAYGKVEGYNPQDGVKYKHYTTLKGVMEKDNPEIYDYDVPVRLRELYDTKDFGRYAANGDLPVCFTASNHTTGGNSGSPVINAEGHLVGVNFDRCWEGTMSDIMYDPEMCRNIAVDIRYVLFLIDKFAGAGYLLEEMELVGGGEKVRGTTSIDAKNQGG</sequence>
<dbReference type="PANTHER" id="PTHR38469">
    <property type="entry name" value="PERIPLASMIC PEPTIDASE SUBFAMILY S1B"/>
    <property type="match status" value="1"/>
</dbReference>
<comment type="similarity">
    <text evidence="1 7">Belongs to the peptidase S46 family.</text>
</comment>
<dbReference type="RefSeq" id="WP_119348278.1">
    <property type="nucleotide sequence ID" value="NZ_QWET01000001.1"/>
</dbReference>
<dbReference type="EMBL" id="QWET01000001">
    <property type="protein sequence ID" value="RIH67254.1"/>
    <property type="molecule type" value="Genomic_DNA"/>
</dbReference>
<dbReference type="InterPro" id="IPR043504">
    <property type="entry name" value="Peptidase_S1_PA_chymotrypsin"/>
</dbReference>
<keyword evidence="2 7" id="KW-0031">Aminopeptidase</keyword>